<evidence type="ECO:0000256" key="1">
    <source>
        <dbReference type="SAM" id="Phobius"/>
    </source>
</evidence>
<organism evidence="2">
    <name type="scientific">Arundo donax</name>
    <name type="common">Giant reed</name>
    <name type="synonym">Donax arundinaceus</name>
    <dbReference type="NCBI Taxonomy" id="35708"/>
    <lineage>
        <taxon>Eukaryota</taxon>
        <taxon>Viridiplantae</taxon>
        <taxon>Streptophyta</taxon>
        <taxon>Embryophyta</taxon>
        <taxon>Tracheophyta</taxon>
        <taxon>Spermatophyta</taxon>
        <taxon>Magnoliopsida</taxon>
        <taxon>Liliopsida</taxon>
        <taxon>Poales</taxon>
        <taxon>Poaceae</taxon>
        <taxon>PACMAD clade</taxon>
        <taxon>Arundinoideae</taxon>
        <taxon>Arundineae</taxon>
        <taxon>Arundo</taxon>
    </lineage>
</organism>
<accession>A0A0A8XQV0</accession>
<proteinExistence type="predicted"/>
<keyword evidence="1" id="KW-0472">Membrane</keyword>
<reference evidence="2" key="2">
    <citation type="journal article" date="2015" name="Data Brief">
        <title>Shoot transcriptome of the giant reed, Arundo donax.</title>
        <authorList>
            <person name="Barrero R.A."/>
            <person name="Guerrero F.D."/>
            <person name="Moolhuijzen P."/>
            <person name="Goolsby J.A."/>
            <person name="Tidwell J."/>
            <person name="Bellgard S.E."/>
            <person name="Bellgard M.I."/>
        </authorList>
    </citation>
    <scope>NUCLEOTIDE SEQUENCE</scope>
    <source>
        <tissue evidence="2">Shoot tissue taken approximately 20 cm above the soil surface</tissue>
    </source>
</reference>
<keyword evidence="1" id="KW-0812">Transmembrane</keyword>
<dbReference type="EMBL" id="GBRH01281734">
    <property type="protein sequence ID" value="JAD16161.1"/>
    <property type="molecule type" value="Transcribed_RNA"/>
</dbReference>
<feature type="transmembrane region" description="Helical" evidence="1">
    <location>
        <begin position="6"/>
        <end position="29"/>
    </location>
</feature>
<reference evidence="2" key="1">
    <citation type="submission" date="2014-09" db="EMBL/GenBank/DDBJ databases">
        <authorList>
            <person name="Magalhaes I.L.F."/>
            <person name="Oliveira U."/>
            <person name="Santos F.R."/>
            <person name="Vidigal T.H.D.A."/>
            <person name="Brescovit A.D."/>
            <person name="Santos A.J."/>
        </authorList>
    </citation>
    <scope>NUCLEOTIDE SEQUENCE</scope>
    <source>
        <tissue evidence="2">Shoot tissue taken approximately 20 cm above the soil surface</tissue>
    </source>
</reference>
<evidence type="ECO:0000313" key="2">
    <source>
        <dbReference type="EMBL" id="JAD16161.1"/>
    </source>
</evidence>
<sequence>MSYIDTIKLILFVNKQIIVYSTGISIIVFNKVMHRTKGTFSSIFLVYISFQTHA</sequence>
<keyword evidence="1" id="KW-1133">Transmembrane helix</keyword>
<protein>
    <submittedName>
        <fullName evidence="2">Uncharacterized protein</fullName>
    </submittedName>
</protein>
<name>A0A0A8XQV0_ARUDO</name>
<dbReference type="AlphaFoldDB" id="A0A0A8XQV0"/>